<dbReference type="InterPro" id="IPR009057">
    <property type="entry name" value="Homeodomain-like_sf"/>
</dbReference>
<dbReference type="GO" id="GO:0003700">
    <property type="term" value="F:DNA-binding transcription factor activity"/>
    <property type="evidence" value="ECO:0007669"/>
    <property type="project" value="InterPro"/>
</dbReference>
<keyword evidence="1" id="KW-0805">Transcription regulation</keyword>
<dbReference type="GO" id="GO:0003677">
    <property type="term" value="F:DNA binding"/>
    <property type="evidence" value="ECO:0007669"/>
    <property type="project" value="UniProtKB-KW"/>
</dbReference>
<dbReference type="InterPro" id="IPR000281">
    <property type="entry name" value="HTH_RpiR"/>
</dbReference>
<evidence type="ECO:0000313" key="6">
    <source>
        <dbReference type="EMBL" id="MBN8205291.1"/>
    </source>
</evidence>
<dbReference type="PANTHER" id="PTHR30514:SF1">
    <property type="entry name" value="HTH-TYPE TRANSCRIPTIONAL REGULATOR HEXR-RELATED"/>
    <property type="match status" value="1"/>
</dbReference>
<feature type="domain" description="HTH rpiR-type" evidence="4">
    <location>
        <begin position="3"/>
        <end position="79"/>
    </location>
</feature>
<proteinExistence type="predicted"/>
<dbReference type="InterPro" id="IPR047640">
    <property type="entry name" value="RpiR-like"/>
</dbReference>
<dbReference type="Gene3D" id="1.10.10.10">
    <property type="entry name" value="Winged helix-like DNA-binding domain superfamily/Winged helix DNA-binding domain"/>
    <property type="match status" value="1"/>
</dbReference>
<accession>A0A939DUQ7</accession>
<evidence type="ECO:0000256" key="1">
    <source>
        <dbReference type="ARBA" id="ARBA00023015"/>
    </source>
</evidence>
<sequence length="268" mass="28030">MDDDVLEQVRRSIPGLSAAEKKVAERLLVDPTVVIDLAINDLAKLCSTSISTVARFAQSLGFSGYRELRVAVARSLTLQQAQQVRFGLETTAISCDDSTAQVAAKLAAREIDAIETAARTLDVAALDRVAEAVADARCVDVFGQGGSSLVAQDLQFKLARIGCVASHSADPHMALTMAALRGPRDVAIGVSHTGETIETIRVLEAARAAGALTVAITSAAGAPVATVADVVLITHARDSSFRGAAMSSRIALLALVDVLFVRVAQRRG</sequence>
<dbReference type="InterPro" id="IPR046348">
    <property type="entry name" value="SIS_dom_sf"/>
</dbReference>
<dbReference type="Pfam" id="PF01418">
    <property type="entry name" value="HTH_6"/>
    <property type="match status" value="1"/>
</dbReference>
<keyword evidence="2" id="KW-0238">DNA-binding</keyword>
<dbReference type="RefSeq" id="WP_179409034.1">
    <property type="nucleotide sequence ID" value="NZ_CP063379.1"/>
</dbReference>
<dbReference type="CDD" id="cd05013">
    <property type="entry name" value="SIS_RpiR"/>
    <property type="match status" value="1"/>
</dbReference>
<dbReference type="PANTHER" id="PTHR30514">
    <property type="entry name" value="GLUCOKINASE"/>
    <property type="match status" value="1"/>
</dbReference>
<comment type="caution">
    <text evidence="6">The sequence shown here is derived from an EMBL/GenBank/DDBJ whole genome shotgun (WGS) entry which is preliminary data.</text>
</comment>
<dbReference type="PROSITE" id="PS51071">
    <property type="entry name" value="HTH_RPIR"/>
    <property type="match status" value="1"/>
</dbReference>
<reference evidence="6" key="1">
    <citation type="submission" date="2020-12" db="EMBL/GenBank/DDBJ databases">
        <title>PHA producing bacteria isolated from mangrove.</title>
        <authorList>
            <person name="Zheng W."/>
            <person name="Yu S."/>
            <person name="Huang Y."/>
        </authorList>
    </citation>
    <scope>NUCLEOTIDE SEQUENCE</scope>
    <source>
        <strain evidence="6">GN8-5</strain>
    </source>
</reference>
<dbReference type="PROSITE" id="PS51464">
    <property type="entry name" value="SIS"/>
    <property type="match status" value="1"/>
</dbReference>
<feature type="domain" description="SIS" evidence="5">
    <location>
        <begin position="129"/>
        <end position="268"/>
    </location>
</feature>
<organism evidence="6 7">
    <name type="scientific">Microbacterium esteraromaticum</name>
    <dbReference type="NCBI Taxonomy" id="57043"/>
    <lineage>
        <taxon>Bacteria</taxon>
        <taxon>Bacillati</taxon>
        <taxon>Actinomycetota</taxon>
        <taxon>Actinomycetes</taxon>
        <taxon>Micrococcales</taxon>
        <taxon>Microbacteriaceae</taxon>
        <taxon>Microbacterium</taxon>
    </lineage>
</organism>
<dbReference type="SUPFAM" id="SSF53697">
    <property type="entry name" value="SIS domain"/>
    <property type="match status" value="1"/>
</dbReference>
<dbReference type="InterPro" id="IPR035472">
    <property type="entry name" value="RpiR-like_SIS"/>
</dbReference>
<dbReference type="Proteomes" id="UP000664385">
    <property type="component" value="Unassembled WGS sequence"/>
</dbReference>
<dbReference type="Gene3D" id="3.40.50.10490">
    <property type="entry name" value="Glucose-6-phosphate isomerase like protein, domain 1"/>
    <property type="match status" value="1"/>
</dbReference>
<evidence type="ECO:0000259" key="4">
    <source>
        <dbReference type="PROSITE" id="PS51071"/>
    </source>
</evidence>
<dbReference type="AlphaFoldDB" id="A0A939DUQ7"/>
<dbReference type="InterPro" id="IPR001347">
    <property type="entry name" value="SIS_dom"/>
</dbReference>
<dbReference type="GO" id="GO:1901135">
    <property type="term" value="P:carbohydrate derivative metabolic process"/>
    <property type="evidence" value="ECO:0007669"/>
    <property type="project" value="InterPro"/>
</dbReference>
<name>A0A939DUQ7_9MICO</name>
<gene>
    <name evidence="6" type="ORF">JF543_04885</name>
</gene>
<evidence type="ECO:0000259" key="5">
    <source>
        <dbReference type="PROSITE" id="PS51464"/>
    </source>
</evidence>
<dbReference type="GO" id="GO:0097367">
    <property type="term" value="F:carbohydrate derivative binding"/>
    <property type="evidence" value="ECO:0007669"/>
    <property type="project" value="InterPro"/>
</dbReference>
<dbReference type="InterPro" id="IPR036388">
    <property type="entry name" value="WH-like_DNA-bd_sf"/>
</dbReference>
<evidence type="ECO:0000256" key="3">
    <source>
        <dbReference type="ARBA" id="ARBA00023163"/>
    </source>
</evidence>
<dbReference type="Pfam" id="PF01380">
    <property type="entry name" value="SIS"/>
    <property type="match status" value="1"/>
</dbReference>
<protein>
    <submittedName>
        <fullName evidence="6">MurR/RpiR family transcriptional regulator</fullName>
    </submittedName>
</protein>
<dbReference type="SUPFAM" id="SSF46689">
    <property type="entry name" value="Homeodomain-like"/>
    <property type="match status" value="1"/>
</dbReference>
<evidence type="ECO:0000256" key="2">
    <source>
        <dbReference type="ARBA" id="ARBA00023125"/>
    </source>
</evidence>
<dbReference type="EMBL" id="JAEMWU010000001">
    <property type="protein sequence ID" value="MBN8205291.1"/>
    <property type="molecule type" value="Genomic_DNA"/>
</dbReference>
<evidence type="ECO:0000313" key="7">
    <source>
        <dbReference type="Proteomes" id="UP000664385"/>
    </source>
</evidence>
<keyword evidence="3" id="KW-0804">Transcription</keyword>